<accession>A0A2A3V2R8</accession>
<evidence type="ECO:0000313" key="1">
    <source>
        <dbReference type="EMBL" id="EFH6163804.1"/>
    </source>
</evidence>
<comment type="caution">
    <text evidence="2">The sequence shown here is derived from an EMBL/GenBank/DDBJ whole genome shotgun (WGS) entry which is preliminary data.</text>
</comment>
<dbReference type="EMBL" id="AASWKX010000001">
    <property type="protein sequence ID" value="EFH6163804.1"/>
    <property type="molecule type" value="Genomic_DNA"/>
</dbReference>
<protein>
    <submittedName>
        <fullName evidence="2">Uncharacterized protein</fullName>
    </submittedName>
</protein>
<sequence>MAKGESGRIVLEVEPELKKALYSVLAMEQKTLKDWFVDKAQEHICEKKSELIERFSKVDNEI</sequence>
<evidence type="ECO:0000313" key="3">
    <source>
        <dbReference type="Proteomes" id="UP000487258"/>
    </source>
</evidence>
<reference evidence="2 3" key="1">
    <citation type="submission" date="2019-12" db="EMBL/GenBank/DDBJ databases">
        <title>Enteriobacteria Tanzani isolates_10432.</title>
        <authorList>
            <person name="Subbiah M."/>
            <person name="Call D."/>
        </authorList>
    </citation>
    <scope>NUCLEOTIDE SEQUENCE [LARGE SCALE GENOMIC DNA]</scope>
    <source>
        <strain evidence="2 3">10432wF6</strain>
    </source>
</reference>
<proteinExistence type="predicted"/>
<name>A0A2A3V2R8_ECOLX</name>
<dbReference type="Proteomes" id="UP000537181">
    <property type="component" value="Unassembled WGS sequence"/>
</dbReference>
<organism evidence="2 3">
    <name type="scientific">Escherichia coli</name>
    <dbReference type="NCBI Taxonomy" id="562"/>
    <lineage>
        <taxon>Bacteria</taxon>
        <taxon>Pseudomonadati</taxon>
        <taxon>Pseudomonadota</taxon>
        <taxon>Gammaproteobacteria</taxon>
        <taxon>Enterobacterales</taxon>
        <taxon>Enterobacteriaceae</taxon>
        <taxon>Escherichia</taxon>
    </lineage>
</organism>
<evidence type="ECO:0000313" key="4">
    <source>
        <dbReference type="Proteomes" id="UP000537181"/>
    </source>
</evidence>
<gene>
    <name evidence="1" type="ORF">GAJ12_01885</name>
    <name evidence="2" type="ORF">GQM04_02255</name>
</gene>
<dbReference type="RefSeq" id="WP_001051770.1">
    <property type="nucleotide sequence ID" value="NZ_BFKY01000063.1"/>
</dbReference>
<dbReference type="EMBL" id="WTMY01000009">
    <property type="protein sequence ID" value="MWL44378.1"/>
    <property type="molecule type" value="Genomic_DNA"/>
</dbReference>
<reference evidence="1 4" key="2">
    <citation type="submission" date="2019-12" db="EMBL/GenBank/DDBJ databases">
        <authorList>
            <consortium name="NARMS: The National Antimicrobial Resistance Monitoring System"/>
        </authorList>
    </citation>
    <scope>NUCLEOTIDE SEQUENCE [LARGE SCALE GENOMIC DNA]</scope>
    <source>
        <strain evidence="1 4">CVM N19EC0596</strain>
    </source>
</reference>
<dbReference type="AlphaFoldDB" id="A0A2A3V2R8"/>
<evidence type="ECO:0000313" key="2">
    <source>
        <dbReference type="EMBL" id="MWL44378.1"/>
    </source>
</evidence>
<dbReference type="Proteomes" id="UP000487258">
    <property type="component" value="Unassembled WGS sequence"/>
</dbReference>